<protein>
    <recommendedName>
        <fullName evidence="4">Nicotinamide riboside transporter PnuC</fullName>
    </recommendedName>
</protein>
<dbReference type="Pfam" id="PF04973">
    <property type="entry name" value="NMN_transporter"/>
    <property type="match status" value="1"/>
</dbReference>
<gene>
    <name evidence="11" type="ORF">IAC07_06595</name>
</gene>
<keyword evidence="6" id="KW-1003">Cell membrane</keyword>
<dbReference type="Proteomes" id="UP000771749">
    <property type="component" value="Unassembled WGS sequence"/>
</dbReference>
<sequence>MKKSSHKILGLYDLFLIAGVIVCNAAYSFMTGSADFLGSAAGIAGVICVVLVAKGSIWNYAFGLVNVTLYAVISWKASLYGDAALNALYYLPMQFIGWWQWKRRGAAVSESRAGNPEHDVRVRARRMTWKQRMALFAGCAVLVAAVGLILDKAGDPQPYKDSATTVLSIIAQALMAMAFMEQWLLWILTNAISIVMWAVCIAQGQPHAEVMVIMWSFYLLNSLNGFRVWMKLSRSAVQIEPEPRRMMK</sequence>
<evidence type="ECO:0000256" key="6">
    <source>
        <dbReference type="ARBA" id="ARBA00022475"/>
    </source>
</evidence>
<organism evidence="11 12">
    <name type="scientific">Candidatus Cryptobacteroides gallistercoris</name>
    <dbReference type="NCBI Taxonomy" id="2840765"/>
    <lineage>
        <taxon>Bacteria</taxon>
        <taxon>Pseudomonadati</taxon>
        <taxon>Bacteroidota</taxon>
        <taxon>Bacteroidia</taxon>
        <taxon>Bacteroidales</taxon>
        <taxon>Candidatus Cryptobacteroides</taxon>
    </lineage>
</organism>
<feature type="transmembrane region" description="Helical" evidence="10">
    <location>
        <begin position="162"/>
        <end position="179"/>
    </location>
</feature>
<evidence type="ECO:0000256" key="3">
    <source>
        <dbReference type="ARBA" id="ARBA00006669"/>
    </source>
</evidence>
<evidence type="ECO:0000256" key="4">
    <source>
        <dbReference type="ARBA" id="ARBA00017522"/>
    </source>
</evidence>
<accession>A0A940DQL6</accession>
<dbReference type="NCBIfam" id="TIGR01528">
    <property type="entry name" value="NMN_trans_PnuC"/>
    <property type="match status" value="1"/>
</dbReference>
<dbReference type="AlphaFoldDB" id="A0A940DQL6"/>
<comment type="subcellular location">
    <subcellularLocation>
        <location evidence="2">Cell membrane</location>
        <topology evidence="2">Multi-pass membrane protein</topology>
    </subcellularLocation>
</comment>
<comment type="function">
    <text evidence="1">Required for nicotinamide riboside transport across the inner membrane.</text>
</comment>
<comment type="caution">
    <text evidence="11">The sequence shown here is derived from an EMBL/GenBank/DDBJ whole genome shotgun (WGS) entry which is preliminary data.</text>
</comment>
<keyword evidence="7 10" id="KW-0812">Transmembrane</keyword>
<feature type="transmembrane region" description="Helical" evidence="10">
    <location>
        <begin position="36"/>
        <end position="53"/>
    </location>
</feature>
<evidence type="ECO:0000256" key="10">
    <source>
        <dbReference type="SAM" id="Phobius"/>
    </source>
</evidence>
<feature type="transmembrane region" description="Helical" evidence="10">
    <location>
        <begin position="133"/>
        <end position="150"/>
    </location>
</feature>
<evidence type="ECO:0000256" key="2">
    <source>
        <dbReference type="ARBA" id="ARBA00004651"/>
    </source>
</evidence>
<evidence type="ECO:0000256" key="1">
    <source>
        <dbReference type="ARBA" id="ARBA00002672"/>
    </source>
</evidence>
<dbReference type="InterPro" id="IPR006419">
    <property type="entry name" value="NMN_transpt_PnuC"/>
</dbReference>
<reference evidence="11" key="1">
    <citation type="submission" date="2020-10" db="EMBL/GenBank/DDBJ databases">
        <authorList>
            <person name="Gilroy R."/>
        </authorList>
    </citation>
    <scope>NUCLEOTIDE SEQUENCE</scope>
    <source>
        <strain evidence="11">F1-3629</strain>
    </source>
</reference>
<evidence type="ECO:0000256" key="9">
    <source>
        <dbReference type="ARBA" id="ARBA00023136"/>
    </source>
</evidence>
<comment type="similarity">
    <text evidence="3">Belongs to the nicotinamide ribonucleoside (NR) uptake permease (TC 4.B.1) family.</text>
</comment>
<evidence type="ECO:0000256" key="7">
    <source>
        <dbReference type="ARBA" id="ARBA00022692"/>
    </source>
</evidence>
<feature type="transmembrane region" description="Helical" evidence="10">
    <location>
        <begin position="12"/>
        <end position="30"/>
    </location>
</feature>
<dbReference type="PANTHER" id="PTHR36122:SF2">
    <property type="entry name" value="NICOTINAMIDE RIBOSIDE TRANSPORTER PNUC"/>
    <property type="match status" value="1"/>
</dbReference>
<proteinExistence type="inferred from homology"/>
<dbReference type="GO" id="GO:0034257">
    <property type="term" value="F:nicotinamide riboside transmembrane transporter activity"/>
    <property type="evidence" value="ECO:0007669"/>
    <property type="project" value="InterPro"/>
</dbReference>
<evidence type="ECO:0000313" key="12">
    <source>
        <dbReference type="Proteomes" id="UP000771749"/>
    </source>
</evidence>
<name>A0A940DQL6_9BACT</name>
<evidence type="ECO:0000313" key="11">
    <source>
        <dbReference type="EMBL" id="MBO8454370.1"/>
    </source>
</evidence>
<reference evidence="11" key="2">
    <citation type="journal article" date="2021" name="PeerJ">
        <title>Extensive microbial diversity within the chicken gut microbiome revealed by metagenomics and culture.</title>
        <authorList>
            <person name="Gilroy R."/>
            <person name="Ravi A."/>
            <person name="Getino M."/>
            <person name="Pursley I."/>
            <person name="Horton D.L."/>
            <person name="Alikhan N.F."/>
            <person name="Baker D."/>
            <person name="Gharbi K."/>
            <person name="Hall N."/>
            <person name="Watson M."/>
            <person name="Adriaenssens E.M."/>
            <person name="Foster-Nyarko E."/>
            <person name="Jarju S."/>
            <person name="Secka A."/>
            <person name="Antonio M."/>
            <person name="Oren A."/>
            <person name="Chaudhuri R.R."/>
            <person name="La Ragione R."/>
            <person name="Hildebrand F."/>
            <person name="Pallen M.J."/>
        </authorList>
    </citation>
    <scope>NUCLEOTIDE SEQUENCE</scope>
    <source>
        <strain evidence="11">F1-3629</strain>
    </source>
</reference>
<dbReference type="EMBL" id="JADIMJ010000097">
    <property type="protein sequence ID" value="MBO8454370.1"/>
    <property type="molecule type" value="Genomic_DNA"/>
</dbReference>
<keyword evidence="8 10" id="KW-1133">Transmembrane helix</keyword>
<dbReference type="GO" id="GO:0005886">
    <property type="term" value="C:plasma membrane"/>
    <property type="evidence" value="ECO:0007669"/>
    <property type="project" value="UniProtKB-SubCell"/>
</dbReference>
<keyword evidence="5" id="KW-0813">Transport</keyword>
<evidence type="ECO:0000256" key="8">
    <source>
        <dbReference type="ARBA" id="ARBA00022989"/>
    </source>
</evidence>
<keyword evidence="9 10" id="KW-0472">Membrane</keyword>
<evidence type="ECO:0000256" key="5">
    <source>
        <dbReference type="ARBA" id="ARBA00022448"/>
    </source>
</evidence>
<dbReference type="PANTHER" id="PTHR36122">
    <property type="entry name" value="NICOTINAMIDE RIBOSIDE TRANSPORTER PNUC"/>
    <property type="match status" value="1"/>
</dbReference>